<dbReference type="Proteomes" id="UP000572377">
    <property type="component" value="Unassembled WGS sequence"/>
</dbReference>
<organism evidence="7 8">
    <name type="scientific">Halovulum dunhuangense</name>
    <dbReference type="NCBI Taxonomy" id="1505036"/>
    <lineage>
        <taxon>Bacteria</taxon>
        <taxon>Pseudomonadati</taxon>
        <taxon>Pseudomonadota</taxon>
        <taxon>Alphaproteobacteria</taxon>
        <taxon>Rhodobacterales</taxon>
        <taxon>Paracoccaceae</taxon>
        <taxon>Halovulum</taxon>
    </lineage>
</organism>
<dbReference type="InterPro" id="IPR005495">
    <property type="entry name" value="LptG/LptF_permease"/>
</dbReference>
<dbReference type="PANTHER" id="PTHR33529">
    <property type="entry name" value="SLR0882 PROTEIN-RELATED"/>
    <property type="match status" value="1"/>
</dbReference>
<evidence type="ECO:0000256" key="5">
    <source>
        <dbReference type="ARBA" id="ARBA00023136"/>
    </source>
</evidence>
<protein>
    <submittedName>
        <fullName evidence="7">LptF/LptG family permease</fullName>
    </submittedName>
</protein>
<feature type="transmembrane region" description="Helical" evidence="6">
    <location>
        <begin position="12"/>
        <end position="36"/>
    </location>
</feature>
<dbReference type="PANTHER" id="PTHR33529:SF6">
    <property type="entry name" value="YJGP_YJGQ FAMILY PERMEASE"/>
    <property type="match status" value="1"/>
</dbReference>
<name>A0A849L3C4_9RHOB</name>
<dbReference type="EMBL" id="JABFBC010000001">
    <property type="protein sequence ID" value="NNU80805.1"/>
    <property type="molecule type" value="Genomic_DNA"/>
</dbReference>
<evidence type="ECO:0000256" key="4">
    <source>
        <dbReference type="ARBA" id="ARBA00022989"/>
    </source>
</evidence>
<keyword evidence="4 6" id="KW-1133">Transmembrane helix</keyword>
<evidence type="ECO:0000313" key="8">
    <source>
        <dbReference type="Proteomes" id="UP000572377"/>
    </source>
</evidence>
<feature type="transmembrane region" description="Helical" evidence="6">
    <location>
        <begin position="98"/>
        <end position="122"/>
    </location>
</feature>
<evidence type="ECO:0000256" key="3">
    <source>
        <dbReference type="ARBA" id="ARBA00022692"/>
    </source>
</evidence>
<evidence type="ECO:0000256" key="1">
    <source>
        <dbReference type="ARBA" id="ARBA00004651"/>
    </source>
</evidence>
<keyword evidence="2" id="KW-1003">Cell membrane</keyword>
<dbReference type="AlphaFoldDB" id="A0A849L3C4"/>
<gene>
    <name evidence="7" type="ORF">HMH01_10185</name>
</gene>
<evidence type="ECO:0000256" key="2">
    <source>
        <dbReference type="ARBA" id="ARBA00022475"/>
    </source>
</evidence>
<feature type="transmembrane region" description="Helical" evidence="6">
    <location>
        <begin position="280"/>
        <end position="299"/>
    </location>
</feature>
<keyword evidence="8" id="KW-1185">Reference proteome</keyword>
<sequence length="372" mass="40367">MRELDRYMLKQALIAFGFFCFILTGVIWLTQAVRLIDTVLSAGESLWRLIEFSGLVLPRVLGMVVPLSGFAAVLFVINKLYTESELVVMMMSGQSPLALARPVLAFALLISTATLLITNILAPAGELRLEVNRQEIQAELANSLIREGTFVHPTEGLSLFIRDAGDGGQMAGLFLHDDRDPNRPVTYTAERAALLRDGDIARLVMSDGVALSYSAENRLLARVRFDEFTYDLSALVRPVATEPTRPSSLSTIQLLYPDERVRGLARYDPGEFTADAHERIVLGVHGALLPLLSLGVMLTGGYQRRGFGKRIMAAVGAGVAVIVAGLGVKTVVIGTPAAWPVSYLPAVLGTALTLFLLWRAGRPRRRPAAVAA</sequence>
<dbReference type="GO" id="GO:0015920">
    <property type="term" value="P:lipopolysaccharide transport"/>
    <property type="evidence" value="ECO:0007669"/>
    <property type="project" value="TreeGrafter"/>
</dbReference>
<keyword evidence="5 6" id="KW-0472">Membrane</keyword>
<reference evidence="7 8" key="1">
    <citation type="submission" date="2020-05" db="EMBL/GenBank/DDBJ databases">
        <title>Gimesia benthica sp. nov., a novel planctomycete isolated from a deep-sea water sample of the Northwest Indian Ocean.</title>
        <authorList>
            <person name="Wang J."/>
            <person name="Ruan C."/>
            <person name="Song L."/>
            <person name="Zhu Y."/>
            <person name="Li A."/>
            <person name="Zheng X."/>
            <person name="Wang L."/>
            <person name="Lu Z."/>
            <person name="Huang Y."/>
            <person name="Du W."/>
            <person name="Zhou Y."/>
            <person name="Huang L."/>
            <person name="Dai X."/>
        </authorList>
    </citation>
    <scope>NUCLEOTIDE SEQUENCE [LARGE SCALE GENOMIC DNA]</scope>
    <source>
        <strain evidence="7 8">YYQ-30</strain>
    </source>
</reference>
<comment type="caution">
    <text evidence="7">The sequence shown here is derived from an EMBL/GenBank/DDBJ whole genome shotgun (WGS) entry which is preliminary data.</text>
</comment>
<keyword evidence="3 6" id="KW-0812">Transmembrane</keyword>
<evidence type="ECO:0000313" key="7">
    <source>
        <dbReference type="EMBL" id="NNU80805.1"/>
    </source>
</evidence>
<dbReference type="RefSeq" id="WP_171324935.1">
    <property type="nucleotide sequence ID" value="NZ_JABFBC010000001.1"/>
</dbReference>
<proteinExistence type="predicted"/>
<feature type="transmembrane region" description="Helical" evidence="6">
    <location>
        <begin position="311"/>
        <end position="332"/>
    </location>
</feature>
<comment type="subcellular location">
    <subcellularLocation>
        <location evidence="1">Cell membrane</location>
        <topology evidence="1">Multi-pass membrane protein</topology>
    </subcellularLocation>
</comment>
<dbReference type="Pfam" id="PF03739">
    <property type="entry name" value="LptF_LptG"/>
    <property type="match status" value="1"/>
</dbReference>
<feature type="transmembrane region" description="Helical" evidence="6">
    <location>
        <begin position="56"/>
        <end position="77"/>
    </location>
</feature>
<evidence type="ECO:0000256" key="6">
    <source>
        <dbReference type="SAM" id="Phobius"/>
    </source>
</evidence>
<dbReference type="GO" id="GO:0043190">
    <property type="term" value="C:ATP-binding cassette (ABC) transporter complex"/>
    <property type="evidence" value="ECO:0007669"/>
    <property type="project" value="TreeGrafter"/>
</dbReference>
<feature type="transmembrane region" description="Helical" evidence="6">
    <location>
        <begin position="338"/>
        <end position="358"/>
    </location>
</feature>
<accession>A0A849L3C4</accession>